<dbReference type="AlphaFoldDB" id="A0ABD3DPR7"/>
<reference evidence="3" key="1">
    <citation type="journal article" date="2024" name="IScience">
        <title>Strigolactones Initiate the Formation of Haustorium-like Structures in Castilleja.</title>
        <authorList>
            <person name="Buerger M."/>
            <person name="Peterson D."/>
            <person name="Chory J."/>
        </authorList>
    </citation>
    <scope>NUCLEOTIDE SEQUENCE [LARGE SCALE GENOMIC DNA]</scope>
</reference>
<organism evidence="2 3">
    <name type="scientific">Castilleja foliolosa</name>
    <dbReference type="NCBI Taxonomy" id="1961234"/>
    <lineage>
        <taxon>Eukaryota</taxon>
        <taxon>Viridiplantae</taxon>
        <taxon>Streptophyta</taxon>
        <taxon>Embryophyta</taxon>
        <taxon>Tracheophyta</taxon>
        <taxon>Spermatophyta</taxon>
        <taxon>Magnoliopsida</taxon>
        <taxon>eudicotyledons</taxon>
        <taxon>Gunneridae</taxon>
        <taxon>Pentapetalae</taxon>
        <taxon>asterids</taxon>
        <taxon>lamiids</taxon>
        <taxon>Lamiales</taxon>
        <taxon>Orobanchaceae</taxon>
        <taxon>Pedicularideae</taxon>
        <taxon>Castillejinae</taxon>
        <taxon>Castilleja</taxon>
    </lineage>
</organism>
<gene>
    <name evidence="2" type="ORF">CASFOL_012005</name>
</gene>
<feature type="compositionally biased region" description="Basic and acidic residues" evidence="1">
    <location>
        <begin position="1"/>
        <end position="11"/>
    </location>
</feature>
<dbReference type="Proteomes" id="UP001632038">
    <property type="component" value="Unassembled WGS sequence"/>
</dbReference>
<keyword evidence="3" id="KW-1185">Reference proteome</keyword>
<evidence type="ECO:0000313" key="2">
    <source>
        <dbReference type="EMBL" id="KAL3644073.1"/>
    </source>
</evidence>
<name>A0ABD3DPR7_9LAMI</name>
<proteinExistence type="predicted"/>
<comment type="caution">
    <text evidence="2">The sequence shown here is derived from an EMBL/GenBank/DDBJ whole genome shotgun (WGS) entry which is preliminary data.</text>
</comment>
<feature type="region of interest" description="Disordered" evidence="1">
    <location>
        <begin position="1"/>
        <end position="62"/>
    </location>
</feature>
<sequence>MGLNGNEKDVENSDSESNRNSNATGHDHDIASDSEGRVSRQPSHYGTEDEEDLSIQLGPKMTIKEHLEKDKFNGALNQTNCN</sequence>
<feature type="compositionally biased region" description="Basic and acidic residues" evidence="1">
    <location>
        <begin position="25"/>
        <end position="38"/>
    </location>
</feature>
<dbReference type="EMBL" id="JAVIJP010000015">
    <property type="protein sequence ID" value="KAL3644073.1"/>
    <property type="molecule type" value="Genomic_DNA"/>
</dbReference>
<evidence type="ECO:0000256" key="1">
    <source>
        <dbReference type="SAM" id="MobiDB-lite"/>
    </source>
</evidence>
<evidence type="ECO:0000313" key="3">
    <source>
        <dbReference type="Proteomes" id="UP001632038"/>
    </source>
</evidence>
<accession>A0ABD3DPR7</accession>
<protein>
    <submittedName>
        <fullName evidence="2">Uncharacterized protein</fullName>
    </submittedName>
</protein>